<proteinExistence type="predicted"/>
<organism evidence="2 3">
    <name type="scientific">Sphingomonas gei</name>
    <dbReference type="NCBI Taxonomy" id="1395960"/>
    <lineage>
        <taxon>Bacteria</taxon>
        <taxon>Pseudomonadati</taxon>
        <taxon>Pseudomonadota</taxon>
        <taxon>Alphaproteobacteria</taxon>
        <taxon>Sphingomonadales</taxon>
        <taxon>Sphingomonadaceae</taxon>
        <taxon>Sphingomonas</taxon>
    </lineage>
</organism>
<evidence type="ECO:0000256" key="1">
    <source>
        <dbReference type="ARBA" id="ARBA00022649"/>
    </source>
</evidence>
<keyword evidence="1" id="KW-1277">Toxin-antitoxin system</keyword>
<gene>
    <name evidence="2" type="ORF">E5A73_12345</name>
</gene>
<evidence type="ECO:0000313" key="2">
    <source>
        <dbReference type="EMBL" id="TGX53607.1"/>
    </source>
</evidence>
<dbReference type="Pfam" id="PF05016">
    <property type="entry name" value="ParE_toxin"/>
    <property type="match status" value="1"/>
</dbReference>
<reference evidence="2 3" key="1">
    <citation type="submission" date="2019-04" db="EMBL/GenBank/DDBJ databases">
        <title>Sphingomonas psychrotolerans sp. nov., isolated from soil in the Tianshan Mountains, Xinjiang, China.</title>
        <authorList>
            <person name="Luo Y."/>
            <person name="Sheng H."/>
        </authorList>
    </citation>
    <scope>NUCLEOTIDE SEQUENCE [LARGE SCALE GENOMIC DNA]</scope>
    <source>
        <strain evidence="2 3">ZFGT-11</strain>
    </source>
</reference>
<keyword evidence="3" id="KW-1185">Reference proteome</keyword>
<name>A0A4S1XD59_9SPHN</name>
<sequence length="101" mass="10946">MRLELSREAQADLDDIRDYSVAQFGTGRAVAYLDAVERAFRRVLDFPEIGAVRPELAGVRSLGCQHTGFSTPSMARRSVSCASCTRRWMSSGGFEAGGSLG</sequence>
<comment type="caution">
    <text evidence="2">The sequence shown here is derived from an EMBL/GenBank/DDBJ whole genome shotgun (WGS) entry which is preliminary data.</text>
</comment>
<dbReference type="Gene3D" id="3.30.2310.20">
    <property type="entry name" value="RelE-like"/>
    <property type="match status" value="1"/>
</dbReference>
<protein>
    <submittedName>
        <fullName evidence="2">Type II toxin-antitoxin system RelE/ParE family toxin</fullName>
    </submittedName>
</protein>
<dbReference type="AlphaFoldDB" id="A0A4S1XD59"/>
<dbReference type="InterPro" id="IPR007712">
    <property type="entry name" value="RelE/ParE_toxin"/>
</dbReference>
<dbReference type="OrthoDB" id="7173315at2"/>
<dbReference type="EMBL" id="SRXT01000004">
    <property type="protein sequence ID" value="TGX53607.1"/>
    <property type="molecule type" value="Genomic_DNA"/>
</dbReference>
<dbReference type="Proteomes" id="UP000306147">
    <property type="component" value="Unassembled WGS sequence"/>
</dbReference>
<dbReference type="InterPro" id="IPR035093">
    <property type="entry name" value="RelE/ParE_toxin_dom_sf"/>
</dbReference>
<accession>A0A4S1XD59</accession>
<evidence type="ECO:0000313" key="3">
    <source>
        <dbReference type="Proteomes" id="UP000306147"/>
    </source>
</evidence>